<proteinExistence type="predicted"/>
<dbReference type="InterPro" id="IPR004358">
    <property type="entry name" value="Sig_transdc_His_kin-like_C"/>
</dbReference>
<dbReference type="Pfam" id="PF08447">
    <property type="entry name" value="PAS_3"/>
    <property type="match status" value="1"/>
</dbReference>
<dbReference type="InterPro" id="IPR013655">
    <property type="entry name" value="PAS_fold_3"/>
</dbReference>
<dbReference type="SMART" id="SM00086">
    <property type="entry name" value="PAC"/>
    <property type="match status" value="2"/>
</dbReference>
<keyword evidence="4 10" id="KW-0597">Phosphoprotein</keyword>
<evidence type="ECO:0000256" key="2">
    <source>
        <dbReference type="ARBA" id="ARBA00004370"/>
    </source>
</evidence>
<dbReference type="Pfam" id="PF13426">
    <property type="entry name" value="PAS_9"/>
    <property type="match status" value="1"/>
</dbReference>
<dbReference type="InterPro" id="IPR003660">
    <property type="entry name" value="HAMP_dom"/>
</dbReference>
<feature type="domain" description="PAC" evidence="15">
    <location>
        <begin position="338"/>
        <end position="389"/>
    </location>
</feature>
<dbReference type="KEGG" id="dwd:DSCW_29900"/>
<keyword evidence="8" id="KW-0067">ATP-binding</keyword>
<feature type="domain" description="HAMP" evidence="16">
    <location>
        <begin position="204"/>
        <end position="256"/>
    </location>
</feature>
<dbReference type="Proteomes" id="UP000427769">
    <property type="component" value="Chromosome"/>
</dbReference>
<keyword evidence="11" id="KW-0472">Membrane</keyword>
<evidence type="ECO:0000259" key="13">
    <source>
        <dbReference type="PROSITE" id="PS50110"/>
    </source>
</evidence>
<organism evidence="17 18">
    <name type="scientific">Desulfosarcina widdelii</name>
    <dbReference type="NCBI Taxonomy" id="947919"/>
    <lineage>
        <taxon>Bacteria</taxon>
        <taxon>Pseudomonadati</taxon>
        <taxon>Thermodesulfobacteriota</taxon>
        <taxon>Desulfobacteria</taxon>
        <taxon>Desulfobacterales</taxon>
        <taxon>Desulfosarcinaceae</taxon>
        <taxon>Desulfosarcina</taxon>
    </lineage>
</organism>
<keyword evidence="9" id="KW-0902">Two-component regulatory system</keyword>
<evidence type="ECO:0000256" key="6">
    <source>
        <dbReference type="ARBA" id="ARBA00022741"/>
    </source>
</evidence>
<sequence length="885" mass="99266">MVVHPNPKVQGSNFSSVDFFQKQLARKEGYLEYDWQNPGEPEPRPKALYMVYLKELEWIISVSSYRSEFSELLNPGDLRDMVLSLQFGKSGYAYVLEKDGGVLIHPKLSEFNILQHGTENSDLCREILSGGPGIVEYEWRNPDENVKRRKIAIYESIPNYNWVVASSAYLDEIMRPAKLARIVTHGSALLLLLTGGLASFYLSGRLTRPVIKMLRQLDMNSTNADYVRLPIPADDELGQLAREFNAFLDMTERQNNEIKSERERYRSLYEASPDAILLMMGVSIIDCNESTLSLLRTNRLSIIGKNFLDYSPPEQKDGEPSALLGEKLVKNALIKELQTFEWKTQTSDGRLFDSEVRLKRLGDEEGKPLLLAFVRDITERKKSEHALRESELKYRQLVETANDSIFIAQGQKVIFANARSSEISGYEINEILGRPFQAFIHPDDLQTVLDRFARRTGGERELPSTYSFRLITKQNTEKIVQISVAIIEWNGKPATLNCMRDITEQKRMEDALQQAQKMKSMGTLAGGIAHDFNNLLMGIQGRASLMAMDLPPSHSLLEHVQAIDEYIRSASGLTRQLLGAARGGKYEPKPIDVNEVVNASSAMFSRTRKEIQVEKQPSPDPIVVEADRQQIEQVLLNMYVNAWQAMPEGGTILLETDVTTLDVNLCKLHNAMPGRYATISVKDNGMGIDGNDIKHVFDPFFTTKEKSRGTGLGLASAYGIVKNHDGFITVNSEVGIGTTFTVHLPVSDKKVYHEHPTVQEMRKGTETILLVDDETMVIDVTTELLKSMGYTVIAANGGEQAIFELSETGDSIDLVILDMIMPGMDGSAAFDRIRDVRPNIPVILSSGYARDGKAEEIMKRGCNGFIQKPYTISKLSDKIRKVLDG</sequence>
<dbReference type="SMART" id="SM00448">
    <property type="entry name" value="REC"/>
    <property type="match status" value="1"/>
</dbReference>
<dbReference type="EC" id="2.7.13.3" evidence="3"/>
<dbReference type="CDD" id="cd00082">
    <property type="entry name" value="HisKA"/>
    <property type="match status" value="1"/>
</dbReference>
<dbReference type="SMART" id="SM00091">
    <property type="entry name" value="PAS"/>
    <property type="match status" value="2"/>
</dbReference>
<dbReference type="PRINTS" id="PR00344">
    <property type="entry name" value="BCTRLSENSOR"/>
</dbReference>
<evidence type="ECO:0000256" key="10">
    <source>
        <dbReference type="PROSITE-ProRule" id="PRU00169"/>
    </source>
</evidence>
<dbReference type="InterPro" id="IPR000014">
    <property type="entry name" value="PAS"/>
</dbReference>
<dbReference type="Gene3D" id="1.10.287.130">
    <property type="match status" value="1"/>
</dbReference>
<dbReference type="Pfam" id="PF08269">
    <property type="entry name" value="dCache_2"/>
    <property type="match status" value="1"/>
</dbReference>
<dbReference type="Gene3D" id="3.30.450.20">
    <property type="entry name" value="PAS domain"/>
    <property type="match status" value="4"/>
</dbReference>
<evidence type="ECO:0000259" key="14">
    <source>
        <dbReference type="PROSITE" id="PS50112"/>
    </source>
</evidence>
<dbReference type="SUPFAM" id="SSF55785">
    <property type="entry name" value="PYP-like sensor domain (PAS domain)"/>
    <property type="match status" value="2"/>
</dbReference>
<dbReference type="PROSITE" id="PS50109">
    <property type="entry name" value="HIS_KIN"/>
    <property type="match status" value="1"/>
</dbReference>
<keyword evidence="11" id="KW-0812">Transmembrane</keyword>
<dbReference type="SMART" id="SM00387">
    <property type="entry name" value="HATPase_c"/>
    <property type="match status" value="1"/>
</dbReference>
<dbReference type="EMBL" id="AP021875">
    <property type="protein sequence ID" value="BBO75573.1"/>
    <property type="molecule type" value="Genomic_DNA"/>
</dbReference>
<dbReference type="PROSITE" id="PS50110">
    <property type="entry name" value="RESPONSE_REGULATORY"/>
    <property type="match status" value="1"/>
</dbReference>
<dbReference type="InterPro" id="IPR001610">
    <property type="entry name" value="PAC"/>
</dbReference>
<accession>A0A5K7Z6R9</accession>
<reference evidence="17 18" key="1">
    <citation type="submission" date="2019-11" db="EMBL/GenBank/DDBJ databases">
        <title>Comparative genomics of hydrocarbon-degrading Desulfosarcina strains.</title>
        <authorList>
            <person name="Watanabe M."/>
            <person name="Kojima H."/>
            <person name="Fukui M."/>
        </authorList>
    </citation>
    <scope>NUCLEOTIDE SEQUENCE [LARGE SCALE GENOMIC DNA]</scope>
    <source>
        <strain evidence="17 18">PP31</strain>
    </source>
</reference>
<dbReference type="Gene3D" id="3.40.50.2300">
    <property type="match status" value="1"/>
</dbReference>
<dbReference type="CDD" id="cd00156">
    <property type="entry name" value="REC"/>
    <property type="match status" value="1"/>
</dbReference>
<dbReference type="SMART" id="SM00304">
    <property type="entry name" value="HAMP"/>
    <property type="match status" value="1"/>
</dbReference>
<dbReference type="AlphaFoldDB" id="A0A5K7Z6R9"/>
<dbReference type="InterPro" id="IPR036097">
    <property type="entry name" value="HisK_dim/P_sf"/>
</dbReference>
<dbReference type="CDD" id="cd06225">
    <property type="entry name" value="HAMP"/>
    <property type="match status" value="1"/>
</dbReference>
<comment type="catalytic activity">
    <reaction evidence="1">
        <text>ATP + protein L-histidine = ADP + protein N-phospho-L-histidine.</text>
        <dbReference type="EC" id="2.7.13.3"/>
    </reaction>
</comment>
<keyword evidence="18" id="KW-1185">Reference proteome</keyword>
<keyword evidence="7" id="KW-0418">Kinase</keyword>
<name>A0A5K7Z6R9_9BACT</name>
<evidence type="ECO:0000256" key="9">
    <source>
        <dbReference type="ARBA" id="ARBA00023012"/>
    </source>
</evidence>
<dbReference type="Pfam" id="PF02518">
    <property type="entry name" value="HATPase_c"/>
    <property type="match status" value="1"/>
</dbReference>
<feature type="domain" description="Response regulatory" evidence="13">
    <location>
        <begin position="767"/>
        <end position="883"/>
    </location>
</feature>
<dbReference type="InterPro" id="IPR036890">
    <property type="entry name" value="HATPase_C_sf"/>
</dbReference>
<dbReference type="SMART" id="SM00388">
    <property type="entry name" value="HisKA"/>
    <property type="match status" value="1"/>
</dbReference>
<comment type="subcellular location">
    <subcellularLocation>
        <location evidence="2">Membrane</location>
    </subcellularLocation>
</comment>
<dbReference type="InterPro" id="IPR003594">
    <property type="entry name" value="HATPase_dom"/>
</dbReference>
<dbReference type="SUPFAM" id="SSF52172">
    <property type="entry name" value="CheY-like"/>
    <property type="match status" value="1"/>
</dbReference>
<dbReference type="InterPro" id="IPR035965">
    <property type="entry name" value="PAS-like_dom_sf"/>
</dbReference>
<evidence type="ECO:0000259" key="15">
    <source>
        <dbReference type="PROSITE" id="PS50113"/>
    </source>
</evidence>
<dbReference type="PROSITE" id="PS50885">
    <property type="entry name" value="HAMP"/>
    <property type="match status" value="1"/>
</dbReference>
<evidence type="ECO:0000259" key="12">
    <source>
        <dbReference type="PROSITE" id="PS50109"/>
    </source>
</evidence>
<gene>
    <name evidence="17" type="ORF">DSCW_29900</name>
</gene>
<dbReference type="Gene3D" id="6.10.340.10">
    <property type="match status" value="1"/>
</dbReference>
<evidence type="ECO:0000256" key="8">
    <source>
        <dbReference type="ARBA" id="ARBA00022840"/>
    </source>
</evidence>
<evidence type="ECO:0000256" key="3">
    <source>
        <dbReference type="ARBA" id="ARBA00012438"/>
    </source>
</evidence>
<evidence type="ECO:0000256" key="5">
    <source>
        <dbReference type="ARBA" id="ARBA00022679"/>
    </source>
</evidence>
<dbReference type="NCBIfam" id="TIGR00229">
    <property type="entry name" value="sensory_box"/>
    <property type="match status" value="2"/>
</dbReference>
<feature type="modified residue" description="4-aspartylphosphate" evidence="10">
    <location>
        <position position="818"/>
    </location>
</feature>
<dbReference type="InterPro" id="IPR000700">
    <property type="entry name" value="PAS-assoc_C"/>
</dbReference>
<evidence type="ECO:0000256" key="11">
    <source>
        <dbReference type="SAM" id="Phobius"/>
    </source>
</evidence>
<dbReference type="PANTHER" id="PTHR43065:SF46">
    <property type="entry name" value="C4-DICARBOXYLATE TRANSPORT SENSOR PROTEIN DCTB"/>
    <property type="match status" value="1"/>
</dbReference>
<dbReference type="Pfam" id="PF00072">
    <property type="entry name" value="Response_reg"/>
    <property type="match status" value="1"/>
</dbReference>
<dbReference type="GO" id="GO:0000155">
    <property type="term" value="F:phosphorelay sensor kinase activity"/>
    <property type="evidence" value="ECO:0007669"/>
    <property type="project" value="InterPro"/>
</dbReference>
<evidence type="ECO:0000313" key="18">
    <source>
        <dbReference type="Proteomes" id="UP000427769"/>
    </source>
</evidence>
<dbReference type="InterPro" id="IPR011006">
    <property type="entry name" value="CheY-like_superfamily"/>
</dbReference>
<protein>
    <recommendedName>
        <fullName evidence="3">histidine kinase</fullName>
        <ecNumber evidence="3">2.7.13.3</ecNumber>
    </recommendedName>
</protein>
<dbReference type="InterPro" id="IPR001789">
    <property type="entry name" value="Sig_transdc_resp-reg_receiver"/>
</dbReference>
<feature type="transmembrane region" description="Helical" evidence="11">
    <location>
        <begin position="182"/>
        <end position="202"/>
    </location>
</feature>
<dbReference type="PANTHER" id="PTHR43065">
    <property type="entry name" value="SENSOR HISTIDINE KINASE"/>
    <property type="match status" value="1"/>
</dbReference>
<keyword evidence="11" id="KW-1133">Transmembrane helix</keyword>
<evidence type="ECO:0000256" key="7">
    <source>
        <dbReference type="ARBA" id="ARBA00022777"/>
    </source>
</evidence>
<feature type="domain" description="Histidine kinase" evidence="12">
    <location>
        <begin position="527"/>
        <end position="748"/>
    </location>
</feature>
<keyword evidence="6" id="KW-0547">Nucleotide-binding</keyword>
<feature type="domain" description="PAS" evidence="14">
    <location>
        <begin position="390"/>
        <end position="459"/>
    </location>
</feature>
<dbReference type="CDD" id="cd00130">
    <property type="entry name" value="PAS"/>
    <property type="match status" value="2"/>
</dbReference>
<dbReference type="GO" id="GO:0016020">
    <property type="term" value="C:membrane"/>
    <property type="evidence" value="ECO:0007669"/>
    <property type="project" value="UniProtKB-SubCell"/>
</dbReference>
<dbReference type="Gene3D" id="3.30.565.10">
    <property type="entry name" value="Histidine kinase-like ATPase, C-terminal domain"/>
    <property type="match status" value="1"/>
</dbReference>
<dbReference type="SUPFAM" id="SSF55874">
    <property type="entry name" value="ATPase domain of HSP90 chaperone/DNA topoisomerase II/histidine kinase"/>
    <property type="match status" value="1"/>
</dbReference>
<evidence type="ECO:0000259" key="16">
    <source>
        <dbReference type="PROSITE" id="PS50885"/>
    </source>
</evidence>
<dbReference type="CDD" id="cd12912">
    <property type="entry name" value="PDC2_MCP_like"/>
    <property type="match status" value="1"/>
</dbReference>
<dbReference type="PROSITE" id="PS50113">
    <property type="entry name" value="PAC"/>
    <property type="match status" value="2"/>
</dbReference>
<keyword evidence="5" id="KW-0808">Transferase</keyword>
<dbReference type="InterPro" id="IPR003661">
    <property type="entry name" value="HisK_dim/P_dom"/>
</dbReference>
<dbReference type="GO" id="GO:0005524">
    <property type="term" value="F:ATP binding"/>
    <property type="evidence" value="ECO:0007669"/>
    <property type="project" value="UniProtKB-KW"/>
</dbReference>
<feature type="domain" description="PAC" evidence="15">
    <location>
        <begin position="464"/>
        <end position="514"/>
    </location>
</feature>
<dbReference type="PROSITE" id="PS50112">
    <property type="entry name" value="PAS"/>
    <property type="match status" value="1"/>
</dbReference>
<evidence type="ECO:0000256" key="4">
    <source>
        <dbReference type="ARBA" id="ARBA00022553"/>
    </source>
</evidence>
<dbReference type="InterPro" id="IPR004010">
    <property type="entry name" value="Double_Cache_2"/>
</dbReference>
<dbReference type="SUPFAM" id="SSF47384">
    <property type="entry name" value="Homodimeric domain of signal transducing histidine kinase"/>
    <property type="match status" value="1"/>
</dbReference>
<dbReference type="InterPro" id="IPR005467">
    <property type="entry name" value="His_kinase_dom"/>
</dbReference>
<evidence type="ECO:0000256" key="1">
    <source>
        <dbReference type="ARBA" id="ARBA00000085"/>
    </source>
</evidence>
<evidence type="ECO:0000313" key="17">
    <source>
        <dbReference type="EMBL" id="BBO75573.1"/>
    </source>
</evidence>